<dbReference type="InterPro" id="IPR007712">
    <property type="entry name" value="RelE/ParE_toxin"/>
</dbReference>
<dbReference type="OrthoDB" id="595470at2"/>
<comment type="caution">
    <text evidence="2">The sequence shown here is derived from an EMBL/GenBank/DDBJ whole genome shotgun (WGS) entry which is preliminary data.</text>
</comment>
<gene>
    <name evidence="2" type="ORF">EJC49_01585</name>
</gene>
<dbReference type="RefSeq" id="WP_126697708.1">
    <property type="nucleotide sequence ID" value="NZ_RWKW01000003.1"/>
</dbReference>
<dbReference type="EMBL" id="RWKW01000003">
    <property type="protein sequence ID" value="RST88167.1"/>
    <property type="molecule type" value="Genomic_DNA"/>
</dbReference>
<keyword evidence="1" id="KW-1277">Toxin-antitoxin system</keyword>
<dbReference type="Proteomes" id="UP000278398">
    <property type="component" value="Unassembled WGS sequence"/>
</dbReference>
<dbReference type="Gene3D" id="3.30.2310.20">
    <property type="entry name" value="RelE-like"/>
    <property type="match status" value="1"/>
</dbReference>
<name>A0A429Z398_9HYPH</name>
<dbReference type="AlphaFoldDB" id="A0A429Z398"/>
<evidence type="ECO:0000313" key="3">
    <source>
        <dbReference type="Proteomes" id="UP000278398"/>
    </source>
</evidence>
<evidence type="ECO:0000313" key="2">
    <source>
        <dbReference type="EMBL" id="RST88167.1"/>
    </source>
</evidence>
<organism evidence="2 3">
    <name type="scientific">Aquibium carbonis</name>
    <dbReference type="NCBI Taxonomy" id="2495581"/>
    <lineage>
        <taxon>Bacteria</taxon>
        <taxon>Pseudomonadati</taxon>
        <taxon>Pseudomonadota</taxon>
        <taxon>Alphaproteobacteria</taxon>
        <taxon>Hyphomicrobiales</taxon>
        <taxon>Phyllobacteriaceae</taxon>
        <taxon>Aquibium</taxon>
    </lineage>
</organism>
<sequence length="98" mass="11302">MKTRLSRAAAEDLKDILVHLSSQTPSAVRGFRDRFRRVRTQIGDFPQTGYQTDDPSLRSINLGRYPYLVFFEPFEDNIVIMRIVHGALDPETLPARPR</sequence>
<dbReference type="InterPro" id="IPR035093">
    <property type="entry name" value="RelE/ParE_toxin_dom_sf"/>
</dbReference>
<evidence type="ECO:0000256" key="1">
    <source>
        <dbReference type="ARBA" id="ARBA00022649"/>
    </source>
</evidence>
<reference evidence="2 3" key="1">
    <citation type="submission" date="2018-12" db="EMBL/GenBank/DDBJ databases">
        <title>Mesorhizobium carbonis sp. nov., isolated from coal mine water.</title>
        <authorList>
            <person name="Xin W."/>
            <person name="Xu Z."/>
            <person name="Xiang F."/>
            <person name="Zhang J."/>
            <person name="Xi L."/>
            <person name="Liu J."/>
        </authorList>
    </citation>
    <scope>NUCLEOTIDE SEQUENCE [LARGE SCALE GENOMIC DNA]</scope>
    <source>
        <strain evidence="2 3">B2.3</strain>
    </source>
</reference>
<accession>A0A429Z398</accession>
<dbReference type="Pfam" id="PF05016">
    <property type="entry name" value="ParE_toxin"/>
    <property type="match status" value="1"/>
</dbReference>
<keyword evidence="3" id="KW-1185">Reference proteome</keyword>
<proteinExistence type="predicted"/>
<protein>
    <submittedName>
        <fullName evidence="2">Type II toxin-antitoxin system RelE/ParE family toxin</fullName>
    </submittedName>
</protein>